<dbReference type="InterPro" id="IPR036188">
    <property type="entry name" value="FAD/NAD-bd_sf"/>
</dbReference>
<dbReference type="Pfam" id="PF00349">
    <property type="entry name" value="Hexokinase_1"/>
    <property type="match status" value="1"/>
</dbReference>
<evidence type="ECO:0000313" key="19">
    <source>
        <dbReference type="EMBL" id="OZJ04121.1"/>
    </source>
</evidence>
<dbReference type="GO" id="GO:0071949">
    <property type="term" value="F:FAD binding"/>
    <property type="evidence" value="ECO:0007669"/>
    <property type="project" value="InterPro"/>
</dbReference>
<dbReference type="PANTHER" id="PTHR19443">
    <property type="entry name" value="HEXOKINASE"/>
    <property type="match status" value="1"/>
</dbReference>
<keyword evidence="10" id="KW-0560">Oxidoreductase</keyword>
<dbReference type="Gene3D" id="3.30.420.40">
    <property type="match status" value="1"/>
</dbReference>
<dbReference type="Proteomes" id="UP000242875">
    <property type="component" value="Unassembled WGS sequence"/>
</dbReference>
<comment type="caution">
    <text evidence="19">The sequence shown here is derived from an EMBL/GenBank/DDBJ whole genome shotgun (WGS) entry which is preliminary data.</text>
</comment>
<dbReference type="SUPFAM" id="SSF53067">
    <property type="entry name" value="Actin-like ATPase domain"/>
    <property type="match status" value="2"/>
</dbReference>
<dbReference type="GO" id="GO:0005829">
    <property type="term" value="C:cytosol"/>
    <property type="evidence" value="ECO:0007669"/>
    <property type="project" value="TreeGrafter"/>
</dbReference>
<dbReference type="AlphaFoldDB" id="A0A261Y0K6"/>
<evidence type="ECO:0000256" key="14">
    <source>
        <dbReference type="SAM" id="MobiDB-lite"/>
    </source>
</evidence>
<dbReference type="Pfam" id="PF03727">
    <property type="entry name" value="Hexokinase_2"/>
    <property type="match status" value="1"/>
</dbReference>
<feature type="domain" description="FAD-binding" evidence="17">
    <location>
        <begin position="8"/>
        <end position="363"/>
    </location>
</feature>
<dbReference type="Pfam" id="PF01494">
    <property type="entry name" value="FAD_binding_3"/>
    <property type="match status" value="1"/>
</dbReference>
<keyword evidence="9" id="KW-0067">ATP-binding</keyword>
<dbReference type="GO" id="GO:0005536">
    <property type="term" value="F:D-glucose binding"/>
    <property type="evidence" value="ECO:0007669"/>
    <property type="project" value="InterPro"/>
</dbReference>
<keyword evidence="15" id="KW-0812">Transmembrane</keyword>
<dbReference type="Gene3D" id="3.50.50.60">
    <property type="entry name" value="FAD/NAD(P)-binding domain"/>
    <property type="match status" value="1"/>
</dbReference>
<dbReference type="GO" id="GO:0006006">
    <property type="term" value="P:glucose metabolic process"/>
    <property type="evidence" value="ECO:0007669"/>
    <property type="project" value="TreeGrafter"/>
</dbReference>
<evidence type="ECO:0000256" key="3">
    <source>
        <dbReference type="ARBA" id="ARBA00009225"/>
    </source>
</evidence>
<dbReference type="InterPro" id="IPR043129">
    <property type="entry name" value="ATPase_NBD"/>
</dbReference>
<dbReference type="UniPathway" id="UPA00109">
    <property type="reaction ID" value="UER00180"/>
</dbReference>
<evidence type="ECO:0000256" key="9">
    <source>
        <dbReference type="ARBA" id="ARBA00022840"/>
    </source>
</evidence>
<dbReference type="InterPro" id="IPR022672">
    <property type="entry name" value="Hexokinase_N"/>
</dbReference>
<dbReference type="PROSITE" id="PS00378">
    <property type="entry name" value="HEXOKINASE_1"/>
    <property type="match status" value="1"/>
</dbReference>
<evidence type="ECO:0000256" key="6">
    <source>
        <dbReference type="ARBA" id="ARBA00022741"/>
    </source>
</evidence>
<feature type="domain" description="Hexokinase C-terminal" evidence="18">
    <location>
        <begin position="837"/>
        <end position="1073"/>
    </location>
</feature>
<feature type="domain" description="Hexokinase N-terminal" evidence="16">
    <location>
        <begin position="637"/>
        <end position="830"/>
    </location>
</feature>
<name>A0A261Y0K6_9FUNG</name>
<evidence type="ECO:0000256" key="7">
    <source>
        <dbReference type="ARBA" id="ARBA00022777"/>
    </source>
</evidence>
<proteinExistence type="inferred from homology"/>
<dbReference type="InterPro" id="IPR022673">
    <property type="entry name" value="Hexokinase_C"/>
</dbReference>
<dbReference type="SUPFAM" id="SSF51905">
    <property type="entry name" value="FAD/NAD(P)-binding domain"/>
    <property type="match status" value="1"/>
</dbReference>
<gene>
    <name evidence="19" type="ORF">BZG36_02824</name>
</gene>
<feature type="region of interest" description="Disordered" evidence="14">
    <location>
        <begin position="389"/>
        <end position="412"/>
    </location>
</feature>
<comment type="catalytic activity">
    <reaction evidence="12">
        <text>a D-hexose + ATP = a D-hexose 6-phosphate + ADP + H(+)</text>
        <dbReference type="Rhea" id="RHEA:22740"/>
        <dbReference type="ChEBI" id="CHEBI:4194"/>
        <dbReference type="ChEBI" id="CHEBI:15378"/>
        <dbReference type="ChEBI" id="CHEBI:30616"/>
        <dbReference type="ChEBI" id="CHEBI:229467"/>
        <dbReference type="ChEBI" id="CHEBI:456216"/>
        <dbReference type="EC" id="2.7.1.1"/>
    </reaction>
    <physiologicalReaction direction="left-to-right" evidence="12">
        <dbReference type="Rhea" id="RHEA:22741"/>
    </physiologicalReaction>
</comment>
<dbReference type="InterPro" id="IPR019807">
    <property type="entry name" value="Hexokinase_BS"/>
</dbReference>
<dbReference type="FunFam" id="3.30.420.40:FF:000034">
    <property type="entry name" value="Phosphotransferase"/>
    <property type="match status" value="1"/>
</dbReference>
<evidence type="ECO:0000256" key="10">
    <source>
        <dbReference type="ARBA" id="ARBA00023002"/>
    </source>
</evidence>
<dbReference type="CDD" id="cd24018">
    <property type="entry name" value="ASKHA_NBD_HK_fungi"/>
    <property type="match status" value="1"/>
</dbReference>
<evidence type="ECO:0000313" key="20">
    <source>
        <dbReference type="Proteomes" id="UP000242875"/>
    </source>
</evidence>
<dbReference type="FunFam" id="3.40.367.20:FF:000005">
    <property type="entry name" value="Phosphotransferase"/>
    <property type="match status" value="1"/>
</dbReference>
<dbReference type="GO" id="GO:0004340">
    <property type="term" value="F:glucokinase activity"/>
    <property type="evidence" value="ECO:0007669"/>
    <property type="project" value="TreeGrafter"/>
</dbReference>
<evidence type="ECO:0000256" key="4">
    <source>
        <dbReference type="ARBA" id="ARBA00022630"/>
    </source>
</evidence>
<dbReference type="OrthoDB" id="419537at2759"/>
<dbReference type="Gene3D" id="3.40.367.20">
    <property type="match status" value="1"/>
</dbReference>
<dbReference type="PROSITE" id="PS51748">
    <property type="entry name" value="HEXOKINASE_2"/>
    <property type="match status" value="1"/>
</dbReference>
<sequence>MERMPFNIIVVGAGIGGLGAATALAQKGFSVRILESKDSLSEFGASINVLPNAVRILKAWGLEEAFAPLITRHGFSEIRNGSNNDLVGRLVSNAGKTAEIVFGAEDWSIHRADYQQALAKAAQGHGIEIIFAAHVTDIDLEKCRVSVQDGREFFADLIVGADGISSQVRRLIPALSSVEFNVIDEYSYRCTVPKSAMRNNPKLDWLLQNDNETAWTGPGKYILAWPLPPDKPYDVVCSIARASDIPAGKWGIVADPEEVSKEFSDFCPEVRELLDKMDRSIKWTLAELPPLSTCRSENGRVVLMGDAWHAMLPHAASGGSSAIEDAAVLAECMYWAFQSGHDVSQGTKAYETLRKPRVERMQQGAREGYGFFTADGEFAQERDRMLAEETKASEAELQLSEQERRAKAQSEADMKAPFPSAPYLQWLYGTDVIAEAKGYLAGLNTKRRSKNTTDQRSLVGVARYWYAKAADKNPEIGRIQHGLAVPAHPNIRQQLFYYSKSLIVCIGLIVVTGFPVILTGFLVILAVLILVILGHAFPWRRHRFPLPVLAQAPPVLQEMSPFSVRPDGLKKGPLRLFQSHPELLAKASLQAKDTEYKGDKPLPIPSVLIHRLSARKLATTSLSSDIAHLTDLQQDALNTLIKEFDVSTEKARSIVKQFEEEMDKGLMRYGATVAMIPSYVTGRPTGQEKGTYLALDLGGTNLRVCQVNLEGNSQVSIRQQKYTVSDALKSSDMRHLCDFIADCVDQFLTEHGSQALDQHYHLGFTFSFPVQQTAINRGNLIQWTKGFCCTGAIGKDVVVMLQDAFHRKHINVTIAALVNDTVGTLMAYAYKDPATFMGVIFGTGTNACYYEKMPRIAKWEGGEVAFDEMVVNMEWGAFDNERRVLPITQYDAKLDRESINPHQQIYEKLISGMYLGEIARNVIVNFIDRNLLFNNFSSPELNKQWTFETAYMSSIEEDETSDLAETQHILESIMMIPSTTLTDRKIVKKICQLVGLRAARISACGLAGIMSHTGNIGEPMVIAIDGSVYEFYPHFAENMRACLVELFGDAVNKVKFALARDGSGLGAGIVAMMAHKAEQKETV</sequence>
<evidence type="ECO:0000256" key="15">
    <source>
        <dbReference type="SAM" id="Phobius"/>
    </source>
</evidence>
<evidence type="ECO:0000259" key="17">
    <source>
        <dbReference type="Pfam" id="PF01494"/>
    </source>
</evidence>
<comment type="catalytic activity">
    <reaction evidence="13">
        <text>D-glucose + ATP = D-glucose 6-phosphate + ADP + H(+)</text>
        <dbReference type="Rhea" id="RHEA:17825"/>
        <dbReference type="ChEBI" id="CHEBI:4167"/>
        <dbReference type="ChEBI" id="CHEBI:15378"/>
        <dbReference type="ChEBI" id="CHEBI:30616"/>
        <dbReference type="ChEBI" id="CHEBI:61548"/>
        <dbReference type="ChEBI" id="CHEBI:456216"/>
        <dbReference type="EC" id="2.7.1.1"/>
    </reaction>
    <physiologicalReaction direction="left-to-right" evidence="13">
        <dbReference type="Rhea" id="RHEA:17826"/>
    </physiologicalReaction>
</comment>
<dbReference type="InterPro" id="IPR002938">
    <property type="entry name" value="FAD-bd"/>
</dbReference>
<evidence type="ECO:0000256" key="8">
    <source>
        <dbReference type="ARBA" id="ARBA00022827"/>
    </source>
</evidence>
<feature type="compositionally biased region" description="Basic and acidic residues" evidence="14">
    <location>
        <begin position="401"/>
        <end position="412"/>
    </location>
</feature>
<keyword evidence="20" id="KW-1185">Reference proteome</keyword>
<accession>A0A261Y0K6</accession>
<keyword evidence="4" id="KW-0285">Flavoprotein</keyword>
<dbReference type="GO" id="GO:0016491">
    <property type="term" value="F:oxidoreductase activity"/>
    <property type="evidence" value="ECO:0007669"/>
    <property type="project" value="UniProtKB-KW"/>
</dbReference>
<dbReference type="GO" id="GO:0005739">
    <property type="term" value="C:mitochondrion"/>
    <property type="evidence" value="ECO:0007669"/>
    <property type="project" value="TreeGrafter"/>
</dbReference>
<dbReference type="SUPFAM" id="SSF48452">
    <property type="entry name" value="TPR-like"/>
    <property type="match status" value="1"/>
</dbReference>
<evidence type="ECO:0000259" key="16">
    <source>
        <dbReference type="Pfam" id="PF00349"/>
    </source>
</evidence>
<comment type="similarity">
    <text evidence="3">Belongs to the hexokinase family.</text>
</comment>
<comment type="pathway">
    <text evidence="2">Carbohydrate metabolism; hexose metabolism.</text>
</comment>
<comment type="pathway">
    <text evidence="1">Carbohydrate degradation; glycolysis; D-glyceraldehyde 3-phosphate and glycerone phosphate from D-glucose: step 1/4.</text>
</comment>
<evidence type="ECO:0000259" key="18">
    <source>
        <dbReference type="Pfam" id="PF03727"/>
    </source>
</evidence>
<organism evidence="19 20">
    <name type="scientific">Bifiguratus adelaidae</name>
    <dbReference type="NCBI Taxonomy" id="1938954"/>
    <lineage>
        <taxon>Eukaryota</taxon>
        <taxon>Fungi</taxon>
        <taxon>Fungi incertae sedis</taxon>
        <taxon>Mucoromycota</taxon>
        <taxon>Mucoromycotina</taxon>
        <taxon>Endogonomycetes</taxon>
        <taxon>Endogonales</taxon>
        <taxon>Endogonales incertae sedis</taxon>
        <taxon>Bifiguratus</taxon>
    </lineage>
</organism>
<dbReference type="PRINTS" id="PR00475">
    <property type="entry name" value="HEXOKINASE"/>
</dbReference>
<keyword evidence="8" id="KW-0274">FAD</keyword>
<keyword evidence="5" id="KW-0808">Transferase</keyword>
<evidence type="ECO:0000256" key="5">
    <source>
        <dbReference type="ARBA" id="ARBA00022679"/>
    </source>
</evidence>
<dbReference type="InterPro" id="IPR001312">
    <property type="entry name" value="Hexokinase"/>
</dbReference>
<evidence type="ECO:0000256" key="2">
    <source>
        <dbReference type="ARBA" id="ARBA00005028"/>
    </source>
</evidence>
<dbReference type="SUPFAM" id="SSF54373">
    <property type="entry name" value="FAD-linked reductases, C-terminal domain"/>
    <property type="match status" value="1"/>
</dbReference>
<evidence type="ECO:0000256" key="12">
    <source>
        <dbReference type="ARBA" id="ARBA00044613"/>
    </source>
</evidence>
<dbReference type="PANTHER" id="PTHR19443:SF30">
    <property type="entry name" value="GLUCOKINASE-1-RELATED"/>
    <property type="match status" value="1"/>
</dbReference>
<keyword evidence="7" id="KW-0418">Kinase</keyword>
<feature type="transmembrane region" description="Helical" evidence="15">
    <location>
        <begin position="501"/>
        <end position="533"/>
    </location>
</feature>
<reference evidence="19 20" key="1">
    <citation type="journal article" date="2017" name="Mycologia">
        <title>Bifiguratus adelaidae, gen. et sp. nov., a new member of Mucoromycotina in endophytic and soil-dwelling habitats.</title>
        <authorList>
            <person name="Torres-Cruz T.J."/>
            <person name="Billingsley Tobias T.L."/>
            <person name="Almatruk M."/>
            <person name="Hesse C."/>
            <person name="Kuske C.R."/>
            <person name="Desiro A."/>
            <person name="Benucci G.M."/>
            <person name="Bonito G."/>
            <person name="Stajich J.E."/>
            <person name="Dunlap C."/>
            <person name="Arnold A.E."/>
            <person name="Porras-Alfaro A."/>
        </authorList>
    </citation>
    <scope>NUCLEOTIDE SEQUENCE [LARGE SCALE GENOMIC DNA]</scope>
    <source>
        <strain evidence="19 20">AZ0501</strain>
    </source>
</reference>
<evidence type="ECO:0000256" key="1">
    <source>
        <dbReference type="ARBA" id="ARBA00004888"/>
    </source>
</evidence>
<evidence type="ECO:0000256" key="13">
    <source>
        <dbReference type="ARBA" id="ARBA00048160"/>
    </source>
</evidence>
<dbReference type="Gene3D" id="1.10.287.1250">
    <property type="match status" value="1"/>
</dbReference>
<dbReference type="GO" id="GO:0008865">
    <property type="term" value="F:fructokinase activity"/>
    <property type="evidence" value="ECO:0007669"/>
    <property type="project" value="TreeGrafter"/>
</dbReference>
<keyword evidence="6" id="KW-0547">Nucleotide-binding</keyword>
<dbReference type="GO" id="GO:0001678">
    <property type="term" value="P:intracellular glucose homeostasis"/>
    <property type="evidence" value="ECO:0007669"/>
    <property type="project" value="InterPro"/>
</dbReference>
<keyword evidence="15" id="KW-0472">Membrane</keyword>
<dbReference type="EMBL" id="MVBO01000052">
    <property type="protein sequence ID" value="OZJ04121.1"/>
    <property type="molecule type" value="Genomic_DNA"/>
</dbReference>
<protein>
    <recommendedName>
        <fullName evidence="21">Hexokinase</fullName>
    </recommendedName>
</protein>
<dbReference type="GO" id="GO:0005524">
    <property type="term" value="F:ATP binding"/>
    <property type="evidence" value="ECO:0007669"/>
    <property type="project" value="UniProtKB-KW"/>
</dbReference>
<evidence type="ECO:0008006" key="21">
    <source>
        <dbReference type="Google" id="ProtNLM"/>
    </source>
</evidence>
<keyword evidence="15" id="KW-1133">Transmembrane helix</keyword>
<dbReference type="InterPro" id="IPR011990">
    <property type="entry name" value="TPR-like_helical_dom_sf"/>
</dbReference>
<evidence type="ECO:0000256" key="11">
    <source>
        <dbReference type="ARBA" id="ARBA00023152"/>
    </source>
</evidence>
<keyword evidence="11" id="KW-0324">Glycolysis</keyword>
<dbReference type="GO" id="GO:0006096">
    <property type="term" value="P:glycolytic process"/>
    <property type="evidence" value="ECO:0007669"/>
    <property type="project" value="UniProtKB-UniPathway"/>
</dbReference>